<gene>
    <name evidence="8" type="ORF">BKA08_001392</name>
</gene>
<name>A0A7Y9F087_9ACTN</name>
<dbReference type="SUPFAM" id="SSF56645">
    <property type="entry name" value="Acyl-CoA dehydrogenase NM domain-like"/>
    <property type="match status" value="1"/>
</dbReference>
<comment type="similarity">
    <text evidence="2">Belongs to the acyl-CoA dehydrogenase family.</text>
</comment>
<dbReference type="SUPFAM" id="SSF47203">
    <property type="entry name" value="Acyl-CoA dehydrogenase C-terminal domain-like"/>
    <property type="match status" value="1"/>
</dbReference>
<dbReference type="InterPro" id="IPR009075">
    <property type="entry name" value="AcylCo_DH/oxidase_C"/>
</dbReference>
<keyword evidence="3" id="KW-0285">Flavoprotein</keyword>
<protein>
    <submittedName>
        <fullName evidence="8">Alkylation response protein AidB-like acyl-CoA dehydrogenase</fullName>
    </submittedName>
</protein>
<organism evidence="8 9">
    <name type="scientific">Nocardioides marinisabuli</name>
    <dbReference type="NCBI Taxonomy" id="419476"/>
    <lineage>
        <taxon>Bacteria</taxon>
        <taxon>Bacillati</taxon>
        <taxon>Actinomycetota</taxon>
        <taxon>Actinomycetes</taxon>
        <taxon>Propionibacteriales</taxon>
        <taxon>Nocardioidaceae</taxon>
        <taxon>Nocardioides</taxon>
    </lineage>
</organism>
<proteinExistence type="inferred from homology"/>
<comment type="caution">
    <text evidence="8">The sequence shown here is derived from an EMBL/GenBank/DDBJ whole genome shotgun (WGS) entry which is preliminary data.</text>
</comment>
<sequence>METLLDDDQVSYQRSLRKFFSTQWTDDQVRADMVAEAPDRTTWQRLSAELGVAGLNIPEEHGGSGGAPAEALLVAEEMGRALYGGPYLSTVVLAANAIVLSGDAAIAGQTLPGIAAGEETAALALIENGRDRSRAPAPEATSTDEGWVVSGEARRVIGGADADHLLVEASTPAGRSLFLLTGTGGIERIATETLDPTRRMATLILDEAPAQLVGSDGQAAEIVLALKPLVSLALSAEAVGGAARCVDDTVEYAKVRQQFGRPVGSFQAVKHRCSEMQVRLDGARAGVRHAGKVLVDRDEDLDLLASVIKVFATRSYFETAADMIQLHGGIGFTWEHSAHLHFKRAKSLELLGGTHAEHRAAIADVVLASRG</sequence>
<dbReference type="PANTHER" id="PTHR43884:SF20">
    <property type="entry name" value="ACYL-COA DEHYDROGENASE FADE28"/>
    <property type="match status" value="1"/>
</dbReference>
<dbReference type="InterPro" id="IPR046373">
    <property type="entry name" value="Acyl-CoA_Oxase/DH_mid-dom_sf"/>
</dbReference>
<evidence type="ECO:0000259" key="7">
    <source>
        <dbReference type="Pfam" id="PF02771"/>
    </source>
</evidence>
<evidence type="ECO:0000256" key="5">
    <source>
        <dbReference type="ARBA" id="ARBA00023002"/>
    </source>
</evidence>
<dbReference type="InterPro" id="IPR037069">
    <property type="entry name" value="AcylCoA_DH/ox_N_sf"/>
</dbReference>
<dbReference type="EMBL" id="JACCBE010000001">
    <property type="protein sequence ID" value="NYD57154.1"/>
    <property type="molecule type" value="Genomic_DNA"/>
</dbReference>
<dbReference type="PANTHER" id="PTHR43884">
    <property type="entry name" value="ACYL-COA DEHYDROGENASE"/>
    <property type="match status" value="1"/>
</dbReference>
<dbReference type="GO" id="GO:0050660">
    <property type="term" value="F:flavin adenine dinucleotide binding"/>
    <property type="evidence" value="ECO:0007669"/>
    <property type="project" value="InterPro"/>
</dbReference>
<dbReference type="Gene3D" id="1.20.140.10">
    <property type="entry name" value="Butyryl-CoA Dehydrogenase, subunit A, domain 3"/>
    <property type="match status" value="1"/>
</dbReference>
<comment type="cofactor">
    <cofactor evidence="1">
        <name>FAD</name>
        <dbReference type="ChEBI" id="CHEBI:57692"/>
    </cofactor>
</comment>
<evidence type="ECO:0000259" key="6">
    <source>
        <dbReference type="Pfam" id="PF00441"/>
    </source>
</evidence>
<dbReference type="AlphaFoldDB" id="A0A7Y9F087"/>
<feature type="domain" description="Acyl-CoA dehydrogenase/oxidase N-terminal" evidence="7">
    <location>
        <begin position="7"/>
        <end position="118"/>
    </location>
</feature>
<dbReference type="InterPro" id="IPR036250">
    <property type="entry name" value="AcylCo_DH-like_C"/>
</dbReference>
<evidence type="ECO:0000256" key="4">
    <source>
        <dbReference type="ARBA" id="ARBA00022827"/>
    </source>
</evidence>
<dbReference type="GO" id="GO:0003995">
    <property type="term" value="F:acyl-CoA dehydrogenase activity"/>
    <property type="evidence" value="ECO:0007669"/>
    <property type="project" value="TreeGrafter"/>
</dbReference>
<keyword evidence="4" id="KW-0274">FAD</keyword>
<dbReference type="Gene3D" id="2.40.110.10">
    <property type="entry name" value="Butyryl-CoA Dehydrogenase, subunit A, domain 2"/>
    <property type="match status" value="1"/>
</dbReference>
<evidence type="ECO:0000313" key="9">
    <source>
        <dbReference type="Proteomes" id="UP000516957"/>
    </source>
</evidence>
<keyword evidence="9" id="KW-1185">Reference proteome</keyword>
<dbReference type="RefSeq" id="WP_179614956.1">
    <property type="nucleotide sequence ID" value="NZ_CP059163.1"/>
</dbReference>
<dbReference type="InterPro" id="IPR009100">
    <property type="entry name" value="AcylCoA_DH/oxidase_NM_dom_sf"/>
</dbReference>
<dbReference type="Pfam" id="PF00441">
    <property type="entry name" value="Acyl-CoA_dh_1"/>
    <property type="match status" value="1"/>
</dbReference>
<evidence type="ECO:0000313" key="8">
    <source>
        <dbReference type="EMBL" id="NYD57154.1"/>
    </source>
</evidence>
<dbReference type="InterPro" id="IPR013786">
    <property type="entry name" value="AcylCoA_DH/ox_N"/>
</dbReference>
<evidence type="ECO:0000256" key="1">
    <source>
        <dbReference type="ARBA" id="ARBA00001974"/>
    </source>
</evidence>
<evidence type="ECO:0000256" key="3">
    <source>
        <dbReference type="ARBA" id="ARBA00022630"/>
    </source>
</evidence>
<feature type="domain" description="Acyl-CoA dehydrogenase/oxidase C-terminal" evidence="6">
    <location>
        <begin position="233"/>
        <end position="366"/>
    </location>
</feature>
<dbReference type="CDD" id="cd00567">
    <property type="entry name" value="ACAD"/>
    <property type="match status" value="1"/>
</dbReference>
<evidence type="ECO:0000256" key="2">
    <source>
        <dbReference type="ARBA" id="ARBA00009347"/>
    </source>
</evidence>
<keyword evidence="5" id="KW-0560">Oxidoreductase</keyword>
<reference evidence="8 9" key="1">
    <citation type="submission" date="2020-07" db="EMBL/GenBank/DDBJ databases">
        <title>Sequencing the genomes of 1000 actinobacteria strains.</title>
        <authorList>
            <person name="Klenk H.-P."/>
        </authorList>
    </citation>
    <scope>NUCLEOTIDE SEQUENCE [LARGE SCALE GENOMIC DNA]</scope>
    <source>
        <strain evidence="8 9">DSM 18965</strain>
    </source>
</reference>
<dbReference type="Pfam" id="PF02771">
    <property type="entry name" value="Acyl-CoA_dh_N"/>
    <property type="match status" value="1"/>
</dbReference>
<dbReference type="Gene3D" id="1.10.540.10">
    <property type="entry name" value="Acyl-CoA dehydrogenase/oxidase, N-terminal domain"/>
    <property type="match status" value="1"/>
</dbReference>
<accession>A0A7Y9F087</accession>
<dbReference type="Proteomes" id="UP000516957">
    <property type="component" value="Unassembled WGS sequence"/>
</dbReference>